<dbReference type="Pfam" id="PF02167">
    <property type="entry name" value="Cytochrom_C1"/>
    <property type="match status" value="2"/>
</dbReference>
<comment type="subcellular location">
    <subcellularLocation>
        <location evidence="1">Membrane</location>
    </subcellularLocation>
</comment>
<dbReference type="PROSITE" id="PS51007">
    <property type="entry name" value="CYTC"/>
    <property type="match status" value="1"/>
</dbReference>
<feature type="transmembrane region" description="Helical" evidence="8">
    <location>
        <begin position="225"/>
        <end position="243"/>
    </location>
</feature>
<dbReference type="InterPro" id="IPR036909">
    <property type="entry name" value="Cyt_c-like_dom_sf"/>
</dbReference>
<dbReference type="GO" id="GO:0020037">
    <property type="term" value="F:heme binding"/>
    <property type="evidence" value="ECO:0007669"/>
    <property type="project" value="InterPro"/>
</dbReference>
<dbReference type="Gene3D" id="1.10.760.10">
    <property type="entry name" value="Cytochrome c-like domain"/>
    <property type="match status" value="1"/>
</dbReference>
<keyword evidence="3 8" id="KW-0812">Transmembrane</keyword>
<dbReference type="GO" id="GO:0046872">
    <property type="term" value="F:metal ion binding"/>
    <property type="evidence" value="ECO:0007669"/>
    <property type="project" value="UniProtKB-KW"/>
</dbReference>
<evidence type="ECO:0000256" key="3">
    <source>
        <dbReference type="ARBA" id="ARBA00022692"/>
    </source>
</evidence>
<evidence type="ECO:0000256" key="5">
    <source>
        <dbReference type="ARBA" id="ARBA00022989"/>
    </source>
</evidence>
<dbReference type="InterPro" id="IPR009056">
    <property type="entry name" value="Cyt_c-like_dom"/>
</dbReference>
<dbReference type="PANTHER" id="PTHR10266">
    <property type="entry name" value="CYTOCHROME C1"/>
    <property type="match status" value="1"/>
</dbReference>
<dbReference type="AlphaFoldDB" id="A0A2H9T5N7"/>
<keyword evidence="7 8" id="KW-0472">Membrane</keyword>
<evidence type="ECO:0000256" key="4">
    <source>
        <dbReference type="ARBA" id="ARBA00022723"/>
    </source>
</evidence>
<dbReference type="InterPro" id="IPR002326">
    <property type="entry name" value="Cyt_c1"/>
</dbReference>
<sequence>MKRMIVALLFSWFSMMAYGAGGNGYPLDPIDTDHSDKASLQRGLKYYQNYCAACHGMSFQRYERVADDLGIPHDLMMENIVFNPDAKIGDLMTNSLDPYEAKQFFGVVPPDLTLVSRVRGESWLYTYLRTFYEDPKRPLGVNNKVFPDVGMPHALLDLQGVQVGSCAGGDFGAQDPLTGDSLCTLTIDPERQGAMSPAEFDQAVYDLVNFMSYSAEPMRTARQQMGIYVLLFLVIFGVFAYLLKREYWKDVH</sequence>
<organism evidence="10">
    <name type="scientific">invertebrate metagenome</name>
    <dbReference type="NCBI Taxonomy" id="1711999"/>
    <lineage>
        <taxon>unclassified sequences</taxon>
        <taxon>metagenomes</taxon>
        <taxon>organismal metagenomes</taxon>
    </lineage>
</organism>
<reference evidence="10" key="1">
    <citation type="journal article" date="2017" name="Appl. Environ. Microbiol.">
        <title>Molecular characterization of an Endozoicomonas-like organism causing infection in king scallop Pecten maximus L.</title>
        <authorList>
            <person name="Cano I."/>
            <person name="van Aerle R."/>
            <person name="Ross S."/>
            <person name="Verner-Jeffreys D.W."/>
            <person name="Paley R.K."/>
            <person name="Rimmer G."/>
            <person name="Ryder D."/>
            <person name="Hooper P."/>
            <person name="Stone D."/>
            <person name="Feist S.W."/>
        </authorList>
    </citation>
    <scope>NUCLEOTIDE SEQUENCE</scope>
</reference>
<evidence type="ECO:0000256" key="1">
    <source>
        <dbReference type="ARBA" id="ARBA00004370"/>
    </source>
</evidence>
<dbReference type="SUPFAM" id="SSF46626">
    <property type="entry name" value="Cytochrome c"/>
    <property type="match status" value="1"/>
</dbReference>
<keyword evidence="5 8" id="KW-1133">Transmembrane helix</keyword>
<name>A0A2H9T5N7_9ZZZZ</name>
<keyword evidence="6" id="KW-0408">Iron</keyword>
<dbReference type="PRINTS" id="PR00603">
    <property type="entry name" value="CYTOCHROMEC1"/>
</dbReference>
<dbReference type="PANTHER" id="PTHR10266:SF3">
    <property type="entry name" value="CYTOCHROME C1, HEME PROTEIN, MITOCHONDRIAL"/>
    <property type="match status" value="1"/>
</dbReference>
<evidence type="ECO:0000256" key="6">
    <source>
        <dbReference type="ARBA" id="ARBA00023004"/>
    </source>
</evidence>
<dbReference type="EMBL" id="NSIT01000163">
    <property type="protein sequence ID" value="PJE78536.1"/>
    <property type="molecule type" value="Genomic_DNA"/>
</dbReference>
<dbReference type="GO" id="GO:0016020">
    <property type="term" value="C:membrane"/>
    <property type="evidence" value="ECO:0007669"/>
    <property type="project" value="UniProtKB-SubCell"/>
</dbReference>
<evidence type="ECO:0000256" key="8">
    <source>
        <dbReference type="SAM" id="Phobius"/>
    </source>
</evidence>
<keyword evidence="2" id="KW-0349">Heme</keyword>
<comment type="caution">
    <text evidence="10">The sequence shown here is derived from an EMBL/GenBank/DDBJ whole genome shotgun (WGS) entry which is preliminary data.</text>
</comment>
<evidence type="ECO:0000259" key="9">
    <source>
        <dbReference type="PROSITE" id="PS51007"/>
    </source>
</evidence>
<accession>A0A2H9T5N7</accession>
<dbReference type="Gene3D" id="1.20.5.100">
    <property type="entry name" value="Cytochrome c1, transmembrane anchor, C-terminal"/>
    <property type="match status" value="1"/>
</dbReference>
<keyword evidence="4" id="KW-0479">Metal-binding</keyword>
<feature type="domain" description="Cytochrome c" evidence="9">
    <location>
        <begin position="38"/>
        <end position="215"/>
    </location>
</feature>
<gene>
    <name evidence="10" type="primary">petC</name>
    <name evidence="10" type="ORF">CI610_02529</name>
</gene>
<dbReference type="GO" id="GO:0009055">
    <property type="term" value="F:electron transfer activity"/>
    <property type="evidence" value="ECO:0007669"/>
    <property type="project" value="InterPro"/>
</dbReference>
<evidence type="ECO:0000256" key="7">
    <source>
        <dbReference type="ARBA" id="ARBA00023136"/>
    </source>
</evidence>
<protein>
    <submittedName>
        <fullName evidence="10">Cytochrome c1</fullName>
    </submittedName>
</protein>
<evidence type="ECO:0000256" key="2">
    <source>
        <dbReference type="ARBA" id="ARBA00022617"/>
    </source>
</evidence>
<proteinExistence type="predicted"/>
<evidence type="ECO:0000313" key="10">
    <source>
        <dbReference type="EMBL" id="PJE78536.1"/>
    </source>
</evidence>